<dbReference type="AlphaFoldDB" id="A0A6A5SCQ2"/>
<dbReference type="Proteomes" id="UP000800038">
    <property type="component" value="Unassembled WGS sequence"/>
</dbReference>
<evidence type="ECO:0000313" key="2">
    <source>
        <dbReference type="Proteomes" id="UP000800038"/>
    </source>
</evidence>
<accession>A0A6A5SCQ2</accession>
<proteinExistence type="predicted"/>
<protein>
    <submittedName>
        <fullName evidence="1">Uncharacterized protein</fullName>
    </submittedName>
</protein>
<keyword evidence="2" id="KW-1185">Reference proteome</keyword>
<evidence type="ECO:0000313" key="1">
    <source>
        <dbReference type="EMBL" id="KAF1937470.1"/>
    </source>
</evidence>
<organism evidence="1 2">
    <name type="scientific">Clathrospora elynae</name>
    <dbReference type="NCBI Taxonomy" id="706981"/>
    <lineage>
        <taxon>Eukaryota</taxon>
        <taxon>Fungi</taxon>
        <taxon>Dikarya</taxon>
        <taxon>Ascomycota</taxon>
        <taxon>Pezizomycotina</taxon>
        <taxon>Dothideomycetes</taxon>
        <taxon>Pleosporomycetidae</taxon>
        <taxon>Pleosporales</taxon>
        <taxon>Diademaceae</taxon>
        <taxon>Clathrospora</taxon>
    </lineage>
</organism>
<gene>
    <name evidence="1" type="ORF">EJ02DRAFT_476776</name>
</gene>
<reference evidence="1" key="1">
    <citation type="journal article" date="2020" name="Stud. Mycol.">
        <title>101 Dothideomycetes genomes: a test case for predicting lifestyles and emergence of pathogens.</title>
        <authorList>
            <person name="Haridas S."/>
            <person name="Albert R."/>
            <person name="Binder M."/>
            <person name="Bloem J."/>
            <person name="Labutti K."/>
            <person name="Salamov A."/>
            <person name="Andreopoulos B."/>
            <person name="Baker S."/>
            <person name="Barry K."/>
            <person name="Bills G."/>
            <person name="Bluhm B."/>
            <person name="Cannon C."/>
            <person name="Castanera R."/>
            <person name="Culley D."/>
            <person name="Daum C."/>
            <person name="Ezra D."/>
            <person name="Gonzalez J."/>
            <person name="Henrissat B."/>
            <person name="Kuo A."/>
            <person name="Liang C."/>
            <person name="Lipzen A."/>
            <person name="Lutzoni F."/>
            <person name="Magnuson J."/>
            <person name="Mondo S."/>
            <person name="Nolan M."/>
            <person name="Ohm R."/>
            <person name="Pangilinan J."/>
            <person name="Park H.-J."/>
            <person name="Ramirez L."/>
            <person name="Alfaro M."/>
            <person name="Sun H."/>
            <person name="Tritt A."/>
            <person name="Yoshinaga Y."/>
            <person name="Zwiers L.-H."/>
            <person name="Turgeon B."/>
            <person name="Goodwin S."/>
            <person name="Spatafora J."/>
            <person name="Crous P."/>
            <person name="Grigoriev I."/>
        </authorList>
    </citation>
    <scope>NUCLEOTIDE SEQUENCE</scope>
    <source>
        <strain evidence="1">CBS 161.51</strain>
    </source>
</reference>
<sequence length="89" mass="9942">MEKLDRLFWVCKYCHIHKKPQIVIDITRATSSAAAHLSQPLKGHNLCWTSTIKMRQKPGQVSLQETIYGGVAVLQAAANAMGNFDAQQF</sequence>
<name>A0A6A5SCQ2_9PLEO</name>
<dbReference type="EMBL" id="ML976138">
    <property type="protein sequence ID" value="KAF1937470.1"/>
    <property type="molecule type" value="Genomic_DNA"/>
</dbReference>
<dbReference type="OrthoDB" id="3791143at2759"/>